<feature type="domain" description="Fibronectin type-III" evidence="16">
    <location>
        <begin position="1393"/>
        <end position="1480"/>
    </location>
</feature>
<dbReference type="SUPFAM" id="SSF49265">
    <property type="entry name" value="Fibronectin type III"/>
    <property type="match status" value="14"/>
</dbReference>
<dbReference type="Gene3D" id="2.60.40.10">
    <property type="entry name" value="Immunoglobulins"/>
    <property type="match status" value="14"/>
</dbReference>
<protein>
    <recommendedName>
        <fullName evidence="2">protein-tyrosine-phosphatase</fullName>
        <ecNumber evidence="2">3.1.3.48</ecNumber>
    </recommendedName>
</protein>
<evidence type="ECO:0000256" key="8">
    <source>
        <dbReference type="ARBA" id="ARBA00022989"/>
    </source>
</evidence>
<dbReference type="GO" id="GO:0016020">
    <property type="term" value="C:membrane"/>
    <property type="evidence" value="ECO:0007669"/>
    <property type="project" value="UniProtKB-SubCell"/>
</dbReference>
<reference evidence="18" key="1">
    <citation type="submission" date="2025-08" db="UniProtKB">
        <authorList>
            <consortium name="RefSeq"/>
        </authorList>
    </citation>
    <scope>IDENTIFICATION</scope>
</reference>
<keyword evidence="8 13" id="KW-1133">Transmembrane helix</keyword>
<comment type="similarity">
    <text evidence="11">Belongs to the protein-tyrosine phosphatase family. Receptor class 3 subfamily.</text>
</comment>
<dbReference type="GO" id="GO:0043235">
    <property type="term" value="C:receptor complex"/>
    <property type="evidence" value="ECO:0007669"/>
    <property type="project" value="TreeGrafter"/>
</dbReference>
<dbReference type="PANTHER" id="PTHR46957:SF2">
    <property type="entry name" value="RECEPTOR-TYPE TYROSINE-PROTEIN PHOSPHATASE BETA"/>
    <property type="match status" value="1"/>
</dbReference>
<dbReference type="InterPro" id="IPR035992">
    <property type="entry name" value="Ricin_B-like_lectins"/>
</dbReference>
<dbReference type="EC" id="3.1.3.48" evidence="2"/>
<keyword evidence="5" id="KW-0677">Repeat</keyword>
<evidence type="ECO:0000256" key="11">
    <source>
        <dbReference type="ARBA" id="ARBA00025789"/>
    </source>
</evidence>
<comment type="subcellular location">
    <subcellularLocation>
        <location evidence="1">Membrane</location>
        <topology evidence="1">Single-pass type I membrane protein</topology>
    </subcellularLocation>
</comment>
<dbReference type="CTD" id="5787"/>
<evidence type="ECO:0000256" key="1">
    <source>
        <dbReference type="ARBA" id="ARBA00004479"/>
    </source>
</evidence>
<feature type="transmembrane region" description="Helical" evidence="13">
    <location>
        <begin position="1834"/>
        <end position="1860"/>
    </location>
</feature>
<dbReference type="PROSITE" id="PS50231">
    <property type="entry name" value="RICIN_B_LECTIN"/>
    <property type="match status" value="1"/>
</dbReference>
<dbReference type="InterPro" id="IPR000387">
    <property type="entry name" value="Tyr_Pase_dom"/>
</dbReference>
<dbReference type="CDD" id="cd14617">
    <property type="entry name" value="R-PTPc-B"/>
    <property type="match status" value="1"/>
</dbReference>
<dbReference type="Pfam" id="PF00102">
    <property type="entry name" value="Y_phosphatase"/>
    <property type="match status" value="1"/>
</dbReference>
<dbReference type="PANTHER" id="PTHR46957">
    <property type="entry name" value="CYTOKINE RECEPTOR"/>
    <property type="match status" value="1"/>
</dbReference>
<evidence type="ECO:0000259" key="15">
    <source>
        <dbReference type="PROSITE" id="PS50056"/>
    </source>
</evidence>
<dbReference type="InParanoid" id="A0A6P8RSS6"/>
<dbReference type="PRINTS" id="PR00700">
    <property type="entry name" value="PRTYPHPHTASE"/>
</dbReference>
<dbReference type="KEGG" id="gsh:117363884"/>
<evidence type="ECO:0000256" key="3">
    <source>
        <dbReference type="ARBA" id="ARBA00022692"/>
    </source>
</evidence>
<evidence type="ECO:0000256" key="6">
    <source>
        <dbReference type="ARBA" id="ARBA00022801"/>
    </source>
</evidence>
<dbReference type="PROSITE" id="PS50056">
    <property type="entry name" value="TYR_PHOSPHATASE_2"/>
    <property type="match status" value="1"/>
</dbReference>
<dbReference type="CDD" id="cd23409">
    <property type="entry name" value="beta-trefoil_Ricin_PTPRB-like"/>
    <property type="match status" value="1"/>
</dbReference>
<feature type="domain" description="Fibronectin type-III" evidence="16">
    <location>
        <begin position="1212"/>
        <end position="1305"/>
    </location>
</feature>
<keyword evidence="18" id="KW-0675">Receptor</keyword>
<dbReference type="InterPro" id="IPR000242">
    <property type="entry name" value="PTP_cat"/>
</dbReference>
<evidence type="ECO:0000256" key="9">
    <source>
        <dbReference type="ARBA" id="ARBA00023136"/>
    </source>
</evidence>
<feature type="domain" description="Fibronectin type-III" evidence="16">
    <location>
        <begin position="506"/>
        <end position="601"/>
    </location>
</feature>
<dbReference type="GO" id="GO:0001525">
    <property type="term" value="P:angiogenesis"/>
    <property type="evidence" value="ECO:0007669"/>
    <property type="project" value="TreeGrafter"/>
</dbReference>
<evidence type="ECO:0000256" key="7">
    <source>
        <dbReference type="ARBA" id="ARBA00022912"/>
    </source>
</evidence>
<dbReference type="InterPro" id="IPR041201">
    <property type="entry name" value="PTPRJ_TM"/>
</dbReference>
<name>A0A6P8RSS6_GEOSA</name>
<evidence type="ECO:0000313" key="18">
    <source>
        <dbReference type="RefSeq" id="XP_033808283.1"/>
    </source>
</evidence>
<dbReference type="SMART" id="SM00060">
    <property type="entry name" value="FN3"/>
    <property type="match status" value="17"/>
</dbReference>
<accession>A0A6P8RSS6</accession>
<proteinExistence type="inferred from homology"/>
<dbReference type="SUPFAM" id="SSF52799">
    <property type="entry name" value="(Phosphotyrosine protein) phosphatases II"/>
    <property type="match status" value="1"/>
</dbReference>
<dbReference type="GeneID" id="117363884"/>
<feature type="domain" description="Fibronectin type-III" evidence="16">
    <location>
        <begin position="1575"/>
        <end position="1666"/>
    </location>
</feature>
<dbReference type="GO" id="GO:0004725">
    <property type="term" value="F:protein tyrosine phosphatase activity"/>
    <property type="evidence" value="ECO:0007669"/>
    <property type="project" value="UniProtKB-EC"/>
</dbReference>
<dbReference type="InterPro" id="IPR013783">
    <property type="entry name" value="Ig-like_fold"/>
</dbReference>
<evidence type="ECO:0000259" key="14">
    <source>
        <dbReference type="PROSITE" id="PS50055"/>
    </source>
</evidence>
<dbReference type="InterPro" id="IPR029021">
    <property type="entry name" value="Prot-tyrosine_phosphatase-like"/>
</dbReference>
<feature type="domain" description="Tyrosine specific protein phosphatases" evidence="15">
    <location>
        <begin position="2098"/>
        <end position="2174"/>
    </location>
</feature>
<dbReference type="PROSITE" id="PS50853">
    <property type="entry name" value="FN3"/>
    <property type="match status" value="9"/>
</dbReference>
<feature type="domain" description="Fibronectin type-III" evidence="16">
    <location>
        <begin position="948"/>
        <end position="1043"/>
    </location>
</feature>
<dbReference type="InterPro" id="IPR003595">
    <property type="entry name" value="Tyr_Pase_cat"/>
</dbReference>
<feature type="domain" description="Fibronectin type-III" evidence="16">
    <location>
        <begin position="687"/>
        <end position="774"/>
    </location>
</feature>
<evidence type="ECO:0000256" key="12">
    <source>
        <dbReference type="ARBA" id="ARBA00051722"/>
    </source>
</evidence>
<dbReference type="Gene3D" id="3.90.190.10">
    <property type="entry name" value="Protein tyrosine phosphatase superfamily"/>
    <property type="match status" value="1"/>
</dbReference>
<feature type="domain" description="Tyrosine-protein phosphatase" evidence="14">
    <location>
        <begin position="1923"/>
        <end position="2183"/>
    </location>
</feature>
<dbReference type="RefSeq" id="XP_033808283.1">
    <property type="nucleotide sequence ID" value="XM_033952392.1"/>
</dbReference>
<feature type="domain" description="Fibronectin type-III" evidence="16">
    <location>
        <begin position="860"/>
        <end position="947"/>
    </location>
</feature>
<dbReference type="InterPro" id="IPR050713">
    <property type="entry name" value="RTP_Phos/Ushers"/>
</dbReference>
<dbReference type="Pfam" id="PF18861">
    <property type="entry name" value="PTP_tm"/>
    <property type="match status" value="1"/>
</dbReference>
<dbReference type="PROSITE" id="PS00383">
    <property type="entry name" value="TYR_PHOSPHATASE_1"/>
    <property type="match status" value="1"/>
</dbReference>
<keyword evidence="17" id="KW-1185">Reference proteome</keyword>
<keyword evidence="6" id="KW-0378">Hydrolase</keyword>
<keyword evidence="3 13" id="KW-0812">Transmembrane</keyword>
<feature type="domain" description="Fibronectin type-III" evidence="16">
    <location>
        <begin position="1481"/>
        <end position="1574"/>
    </location>
</feature>
<keyword evidence="4" id="KW-0732">Signal</keyword>
<dbReference type="InterPro" id="IPR036116">
    <property type="entry name" value="FN3_sf"/>
</dbReference>
<evidence type="ECO:0000256" key="2">
    <source>
        <dbReference type="ARBA" id="ARBA00013064"/>
    </source>
</evidence>
<keyword evidence="10" id="KW-0325">Glycoprotein</keyword>
<dbReference type="InterPro" id="IPR003961">
    <property type="entry name" value="FN3_dom"/>
</dbReference>
<feature type="domain" description="Fibronectin type-III" evidence="16">
    <location>
        <begin position="330"/>
        <end position="423"/>
    </location>
</feature>
<dbReference type="OrthoDB" id="10057517at2759"/>
<dbReference type="FunCoup" id="A0A6P8RSS6">
    <property type="interactions" value="259"/>
</dbReference>
<comment type="catalytic activity">
    <reaction evidence="12">
        <text>O-phospho-L-tyrosyl-[protein] + H2O = L-tyrosyl-[protein] + phosphate</text>
        <dbReference type="Rhea" id="RHEA:10684"/>
        <dbReference type="Rhea" id="RHEA-COMP:10136"/>
        <dbReference type="Rhea" id="RHEA-COMP:20101"/>
        <dbReference type="ChEBI" id="CHEBI:15377"/>
        <dbReference type="ChEBI" id="CHEBI:43474"/>
        <dbReference type="ChEBI" id="CHEBI:46858"/>
        <dbReference type="ChEBI" id="CHEBI:61978"/>
        <dbReference type="EC" id="3.1.3.48"/>
    </reaction>
</comment>
<evidence type="ECO:0000259" key="16">
    <source>
        <dbReference type="PROSITE" id="PS50853"/>
    </source>
</evidence>
<gene>
    <name evidence="18" type="primary">PTPRB</name>
</gene>
<dbReference type="Pfam" id="PF00041">
    <property type="entry name" value="fn3"/>
    <property type="match status" value="14"/>
</dbReference>
<evidence type="ECO:0000256" key="10">
    <source>
        <dbReference type="ARBA" id="ARBA00023180"/>
    </source>
</evidence>
<dbReference type="FunFam" id="3.90.190.10:FF:000009">
    <property type="entry name" value="Receptor-type tyrosine-protein phosphatase beta"/>
    <property type="match status" value="1"/>
</dbReference>
<keyword evidence="9 13" id="KW-0472">Membrane</keyword>
<dbReference type="Gene3D" id="2.80.10.50">
    <property type="match status" value="1"/>
</dbReference>
<dbReference type="InterPro" id="IPR016130">
    <property type="entry name" value="Tyr_Pase_AS"/>
</dbReference>
<sequence>MDTFLPVLVFTCMSSWISESFLIVHVQKDQCLLQTKGLSVSNCNVTNSNQQWTWTEDEKLLHARSGRCLGISNSSAAHSRTATLADCPMAPRWTCHDSEGLLEVARSSLFLKKQGHRVVVRSGRKYPHTWKKIDVNEKGDPVYQSLCLKKDFLDTEAFVQHSGYTTPLMTSGSFAPITPSPENPSWGSTEAVPTNRMAKGNQSSPGDWRSLLRQSEHTELAWTPTTPQPDSNSLLEHVEPMKCTISLPEWSVSSRSIYVKWTSLGNPCNFSLSCSSENSWDGLCQPILRTNHSYECGFDGLDAGTLYELRLLSLLDGETKNLSLRTDPLPPSRFEVSKGKTTSTSLQVWWTPSLGKVDMYELHLIDSNKKKLQTVQIPGTVSQKEATFSSLIPGSKYNLGITAVAGDKSSPAVEIYGSTVPSSVKAVQVFSTTNTVHVSWLPGAGTVDQYRLILLDKDSPLHEVNLEKHFTSYIFHGLAPGHLYNFTIMTEAAGLYNHYFKLVRTAPAEVSDVKVMNDGSSESLKVTWQRPPGGIDFYNVTLSHNGAAKEGKTLQAGVTEVTFRGLTPGRLYQVNVSTVSGELFTDRTAAGRTVPQKVSDLRATNNGWLRSLRISWLPPFGDWEKYRILLLNHSIALLNTTIERHRREYLTPDLGLIPGRQYEAAVIVESGNLQNAAYCKGRTAPQPVLQLRVKHANETSLSIMWANPVAEWDSCVVSLGDRDLTIINKAVAKDAKEFTFTDLVPGRKYTATVTSISGDLSNWTSVEGRTVPAPVTNLNTANEGTTSGLFTSWTGALGDVESYQVLLIHENIVIKNETVSSETDKYPFQSLKSGGLYSVVVTTVSGGMASRQVLAEGRTVPSSVRGVTVNNFGRSDYLAVSWLLAPGDVDGYLVTLSHKDKMVQFLSLSKSVTECSFSSLTPGRLYNVTITTKSGKFENRSFAQERTVPSGVQGLTVSNSARSDYLKVSWLDATGDFDDYQIIIKNNNDFIQTKTVPKTENGCVFTKLVPGRLYSVTVTTRSGAYETSAMGSGRTFPESVKELALASRSTEDLRVTWSKADGDLDHYEIQLLFNDMKVFPPITLSNTAVEYQFTSLTPGRLYKIVLLTFSGEAQRATFVEGLTVPSAVKNIHISSNGMTNSLKVNWTPGGGDVDSYTVTIFCKNQQIDFQTISKHTYEHTFQTLEAGEQYRAVVQSNSGPLHNSLTAYGRTVPASVQGLSASNAYSSHSLVVSWHGAAGVADRYDLLLLTEQGDLLINRSEPATIKQHKFENLIPGKKYKIRVFTVSGGLFSTGEETSCRTVPAAVSNLKITGNRTDSLSFSWDASEGEMNTYDLILYNLDETLQDKRSVSQLLQQYTFYGLQSGRMYKMVIITHSGELANESYIYGRTVPAPVKDLQVSNRNLTDSLWFTWSPAVGDLDFYELILNKPDGTQKERRQGKDLRESHFQGLVPGRKYTLTIVTHSGDLMNTAFADGRTAPKPPSSLSFADVKNTSLSITWQGPPDGTDYDNFELQWTPKDPLTVFNPYGIGKSNGRIVNKLYPGRIYTFTIRSISGTVWKTHSQPLSGAVRTKPDKIQHLHCRPQNSTAISCSWTAPYSDFDGYSIECRKIDTEEVEFSKRIEKERSVFTIMTLVPHKRYLVSIRVHSADMTSGVVEDRTITMIDRPPQPLPHIRVNKKDSSISKSSINFSFNCSWFSDTNGAVKYFTVIVSETEGGDALQPDQHHPFPSYADYKHNESIKIYQTNYFASKCTETRENSAQSFNIHLGAETESLGGKCDPQQHTFCDGPLKPRTTYRISIRAFTQLFGDDLKEFQEPLFSDTFFSMPITTESEPLVGVIEGVIAGLFLLLMVAAVTVLFVCRQKVRRVHGQDRPLARLSIRRERASSVHLNLGHKSNQKISSPIKTSQFDVHFTKLQADSNYLLSEEYEDLKDVGRNQSYDTALLPENRGKNRYNNILPYDSTRVKLSNVDDDPCSDYINASYIPGNSFRREYIAAQGPLPGTKDDFWKMAWEQNVQNIVMVTQCVEKGRVKCDHYWPFDQDSLYYGDLIVQMLSESVLPEWTIREFKICSEEQLDSTRLVRHFHYTVWPDHGVPETTQSLIQFVRTVRDYINRTPGTGPTIVHCSAGVGRTGTFIALDRILQQLDSRDSVDIYGAVHDLRLHRVHMVQTECQYVYLHQCVRDVLRARKLRNEQENPLFPIYENVNPEYHRDVMYSRH</sequence>
<evidence type="ECO:0000256" key="13">
    <source>
        <dbReference type="SAM" id="Phobius"/>
    </source>
</evidence>
<dbReference type="GO" id="GO:0045296">
    <property type="term" value="F:cadherin binding"/>
    <property type="evidence" value="ECO:0007669"/>
    <property type="project" value="TreeGrafter"/>
</dbReference>
<dbReference type="PROSITE" id="PS50055">
    <property type="entry name" value="TYR_PHOSPHATASE_PTP"/>
    <property type="match status" value="1"/>
</dbReference>
<dbReference type="CDD" id="cd00063">
    <property type="entry name" value="FN3"/>
    <property type="match status" value="10"/>
</dbReference>
<dbReference type="FunFam" id="2.60.40.10:FF:000369">
    <property type="entry name" value="Protein tyrosine phosphatase, receptor type B"/>
    <property type="match status" value="12"/>
</dbReference>
<keyword evidence="7" id="KW-0904">Protein phosphatase</keyword>
<dbReference type="SMART" id="SM00194">
    <property type="entry name" value="PTPc"/>
    <property type="match status" value="1"/>
</dbReference>
<dbReference type="SMART" id="SM00404">
    <property type="entry name" value="PTPc_motif"/>
    <property type="match status" value="1"/>
</dbReference>
<organism evidence="17 18">
    <name type="scientific">Geotrypetes seraphini</name>
    <name type="common">Gaboon caecilian</name>
    <name type="synonym">Caecilia seraphini</name>
    <dbReference type="NCBI Taxonomy" id="260995"/>
    <lineage>
        <taxon>Eukaryota</taxon>
        <taxon>Metazoa</taxon>
        <taxon>Chordata</taxon>
        <taxon>Craniata</taxon>
        <taxon>Vertebrata</taxon>
        <taxon>Euteleostomi</taxon>
        <taxon>Amphibia</taxon>
        <taxon>Gymnophiona</taxon>
        <taxon>Geotrypetes</taxon>
    </lineage>
</organism>
<dbReference type="Proteomes" id="UP000515159">
    <property type="component" value="Chromosome 7"/>
</dbReference>
<dbReference type="SUPFAM" id="SSF50370">
    <property type="entry name" value="Ricin B-like lectins"/>
    <property type="match status" value="1"/>
</dbReference>
<evidence type="ECO:0000256" key="4">
    <source>
        <dbReference type="ARBA" id="ARBA00022729"/>
    </source>
</evidence>
<evidence type="ECO:0000313" key="17">
    <source>
        <dbReference type="Proteomes" id="UP000515159"/>
    </source>
</evidence>
<evidence type="ECO:0000256" key="5">
    <source>
        <dbReference type="ARBA" id="ARBA00022737"/>
    </source>
</evidence>